<dbReference type="GO" id="GO:0006637">
    <property type="term" value="P:acyl-CoA metabolic process"/>
    <property type="evidence" value="ECO:0007669"/>
    <property type="project" value="InterPro"/>
</dbReference>
<dbReference type="Proteomes" id="UP001328107">
    <property type="component" value="Unassembled WGS sequence"/>
</dbReference>
<dbReference type="InterPro" id="IPR049450">
    <property type="entry name" value="ACOT8-like_C"/>
</dbReference>
<dbReference type="Pfam" id="PF20789">
    <property type="entry name" value="4HBT_3C"/>
    <property type="match status" value="1"/>
</dbReference>
<dbReference type="GO" id="GO:0005782">
    <property type="term" value="C:peroxisomal matrix"/>
    <property type="evidence" value="ECO:0007669"/>
    <property type="project" value="UniProtKB-SubCell"/>
</dbReference>
<accession>A0AAN5C269</accession>
<comment type="similarity">
    <text evidence="1">Belongs to the C/M/P thioester hydrolase family.</text>
</comment>
<feature type="domain" description="Acyl-CoA thioesterase-like C-terminal" evidence="2">
    <location>
        <begin position="165"/>
        <end position="277"/>
    </location>
</feature>
<reference evidence="4" key="1">
    <citation type="submission" date="2022-10" db="EMBL/GenBank/DDBJ databases">
        <title>Genome assembly of Pristionchus species.</title>
        <authorList>
            <person name="Yoshida K."/>
            <person name="Sommer R.J."/>
        </authorList>
    </citation>
    <scope>NUCLEOTIDE SEQUENCE [LARGE SCALE GENOMIC DNA]</scope>
    <source>
        <strain evidence="4">RS5460</strain>
    </source>
</reference>
<dbReference type="GO" id="GO:0047617">
    <property type="term" value="F:fatty acyl-CoA hydrolase activity"/>
    <property type="evidence" value="ECO:0007669"/>
    <property type="project" value="InterPro"/>
</dbReference>
<sequence>APASIHNYFHLSRVDENVIKSEGPHMAGSFAMDRVYGGLSATQALTTFKMLHPSLYPHTINCKYVAAASIERPIEYYSSHFDEGKVLAVQARQGTTVVGSAHIRYSNEIDLLPPLQYPFPEGVQGPEEYLDARVVLKELGREETLKTLSQLPLSIHPVESPLFPSSDDDRVCLWLRFAPQYHDDLQDVDGMVTALFLFDFNILQVAGEIYQKNRIKFSAAASLHHTVWFHQLNLDPRDWYLTVVEAPVIAMGRPQLRCHLFDRTRNCVLSAVQEGFVKRSSERSKM</sequence>
<evidence type="ECO:0000313" key="3">
    <source>
        <dbReference type="EMBL" id="GMR34173.1"/>
    </source>
</evidence>
<proteinExistence type="inferred from homology"/>
<dbReference type="Gene3D" id="2.40.160.210">
    <property type="entry name" value="Acyl-CoA thioesterase, double hotdog domain"/>
    <property type="match status" value="1"/>
</dbReference>
<organism evidence="3 4">
    <name type="scientific">Pristionchus mayeri</name>
    <dbReference type="NCBI Taxonomy" id="1317129"/>
    <lineage>
        <taxon>Eukaryota</taxon>
        <taxon>Metazoa</taxon>
        <taxon>Ecdysozoa</taxon>
        <taxon>Nematoda</taxon>
        <taxon>Chromadorea</taxon>
        <taxon>Rhabditida</taxon>
        <taxon>Rhabditina</taxon>
        <taxon>Diplogasteromorpha</taxon>
        <taxon>Diplogasteroidea</taxon>
        <taxon>Neodiplogasteridae</taxon>
        <taxon>Pristionchus</taxon>
    </lineage>
</organism>
<dbReference type="InterPro" id="IPR003703">
    <property type="entry name" value="Acyl_CoA_thio"/>
</dbReference>
<comment type="caution">
    <text evidence="3">The sequence shown here is derived from an EMBL/GenBank/DDBJ whole genome shotgun (WGS) entry which is preliminary data.</text>
</comment>
<evidence type="ECO:0000256" key="1">
    <source>
        <dbReference type="ARBA" id="ARBA00006538"/>
    </source>
</evidence>
<dbReference type="SUPFAM" id="SSF54637">
    <property type="entry name" value="Thioesterase/thiol ester dehydrase-isomerase"/>
    <property type="match status" value="2"/>
</dbReference>
<dbReference type="CDD" id="cd03444">
    <property type="entry name" value="Thioesterase_II_repeat1"/>
    <property type="match status" value="1"/>
</dbReference>
<protein>
    <recommendedName>
        <fullName evidence="2">Acyl-CoA thioesterase-like C-terminal domain-containing protein</fullName>
    </recommendedName>
</protein>
<dbReference type="GO" id="GO:0009062">
    <property type="term" value="P:fatty acid catabolic process"/>
    <property type="evidence" value="ECO:0007669"/>
    <property type="project" value="TreeGrafter"/>
</dbReference>
<name>A0AAN5C269_9BILA</name>
<dbReference type="AlphaFoldDB" id="A0AAN5C269"/>
<evidence type="ECO:0000259" key="2">
    <source>
        <dbReference type="Pfam" id="PF20789"/>
    </source>
</evidence>
<dbReference type="InterPro" id="IPR029069">
    <property type="entry name" value="HotDog_dom_sf"/>
</dbReference>
<keyword evidence="4" id="KW-1185">Reference proteome</keyword>
<dbReference type="InterPro" id="IPR042171">
    <property type="entry name" value="Acyl-CoA_hotdog"/>
</dbReference>
<evidence type="ECO:0000313" key="4">
    <source>
        <dbReference type="Proteomes" id="UP001328107"/>
    </source>
</evidence>
<dbReference type="PANTHER" id="PTHR11066">
    <property type="entry name" value="ACYL-COA THIOESTERASE"/>
    <property type="match status" value="1"/>
</dbReference>
<feature type="non-terminal residue" evidence="3">
    <location>
        <position position="1"/>
    </location>
</feature>
<dbReference type="EMBL" id="BTRK01000001">
    <property type="protein sequence ID" value="GMR34173.1"/>
    <property type="molecule type" value="Genomic_DNA"/>
</dbReference>
<gene>
    <name evidence="3" type="ORF">PMAYCL1PPCAC_04368</name>
</gene>
<dbReference type="PANTHER" id="PTHR11066:SF48">
    <property type="entry name" value="ACYL-COA THIOESTERASE II"/>
    <property type="match status" value="1"/>
</dbReference>